<keyword evidence="2" id="KW-1185">Reference proteome</keyword>
<proteinExistence type="predicted"/>
<comment type="caution">
    <text evidence="1">The sequence shown here is derived from an EMBL/GenBank/DDBJ whole genome shotgun (WGS) entry which is preliminary data.</text>
</comment>
<evidence type="ECO:0000313" key="1">
    <source>
        <dbReference type="EMBL" id="CAF9938707.1"/>
    </source>
</evidence>
<evidence type="ECO:0000313" key="2">
    <source>
        <dbReference type="Proteomes" id="UP000664203"/>
    </source>
</evidence>
<organism evidence="1 2">
    <name type="scientific">Alectoria fallacina</name>
    <dbReference type="NCBI Taxonomy" id="1903189"/>
    <lineage>
        <taxon>Eukaryota</taxon>
        <taxon>Fungi</taxon>
        <taxon>Dikarya</taxon>
        <taxon>Ascomycota</taxon>
        <taxon>Pezizomycotina</taxon>
        <taxon>Lecanoromycetes</taxon>
        <taxon>OSLEUM clade</taxon>
        <taxon>Lecanoromycetidae</taxon>
        <taxon>Lecanorales</taxon>
        <taxon>Lecanorineae</taxon>
        <taxon>Parmeliaceae</taxon>
        <taxon>Alectoria</taxon>
    </lineage>
</organism>
<name>A0A8H3J105_9LECA</name>
<protein>
    <submittedName>
        <fullName evidence="1">Uncharacterized protein</fullName>
    </submittedName>
</protein>
<gene>
    <name evidence="1" type="ORF">ALECFALPRED_007824</name>
</gene>
<dbReference type="EMBL" id="CAJPDR010000522">
    <property type="protein sequence ID" value="CAF9938707.1"/>
    <property type="molecule type" value="Genomic_DNA"/>
</dbReference>
<dbReference type="Proteomes" id="UP000664203">
    <property type="component" value="Unassembled WGS sequence"/>
</dbReference>
<sequence length="121" mass="14205">MQDFTNLTGNYTKDPSFYCRHPTMFFQAEASDYHWQHDHRLRQKPKNIEFWDGSDPSRTAEPTEVMLKQGSLELNSFGLRFRKASVNNGKPSRRKDRAQRSQRWAATTKLSVLCLEPRLLT</sequence>
<dbReference type="AlphaFoldDB" id="A0A8H3J105"/>
<accession>A0A8H3J105</accession>
<reference evidence="1" key="1">
    <citation type="submission" date="2021-03" db="EMBL/GenBank/DDBJ databases">
        <authorList>
            <person name="Tagirdzhanova G."/>
        </authorList>
    </citation>
    <scope>NUCLEOTIDE SEQUENCE</scope>
</reference>